<evidence type="ECO:0000256" key="4">
    <source>
        <dbReference type="ARBA" id="ARBA00023273"/>
    </source>
</evidence>
<evidence type="ECO:0000313" key="6">
    <source>
        <dbReference type="Proteomes" id="UP000261540"/>
    </source>
</evidence>
<keyword evidence="2" id="KW-0963">Cytoplasm</keyword>
<keyword evidence="4" id="KW-0966">Cell projection</keyword>
<dbReference type="STRING" id="1676925.ENSPKIP00000004922"/>
<dbReference type="PANTHER" id="PTHR20899">
    <property type="entry name" value="PIERCE HOMOLOG"/>
    <property type="match status" value="1"/>
</dbReference>
<dbReference type="Pfam" id="PF14892">
    <property type="entry name" value="PIRC1_2"/>
    <property type="match status" value="1"/>
</dbReference>
<evidence type="ECO:0000256" key="2">
    <source>
        <dbReference type="ARBA" id="ARBA00022490"/>
    </source>
</evidence>
<dbReference type="Proteomes" id="UP000261540">
    <property type="component" value="Unplaced"/>
</dbReference>
<dbReference type="PANTHER" id="PTHR20899:SF4">
    <property type="entry name" value="PIERCER OF MICROTUBULE WALL 2 PROTEIN"/>
    <property type="match status" value="1"/>
</dbReference>
<comment type="subcellular location">
    <subcellularLocation>
        <location evidence="1">Cytoplasm</location>
        <location evidence="1">Cytoskeleton</location>
        <location evidence="1">Cilium axoneme</location>
    </subcellularLocation>
</comment>
<keyword evidence="3" id="KW-0206">Cytoskeleton</keyword>
<evidence type="ECO:0000256" key="3">
    <source>
        <dbReference type="ARBA" id="ARBA00023212"/>
    </source>
</evidence>
<dbReference type="GO" id="GO:0005879">
    <property type="term" value="C:axonemal microtubule"/>
    <property type="evidence" value="ECO:0007669"/>
    <property type="project" value="InterPro"/>
</dbReference>
<evidence type="ECO:0000256" key="1">
    <source>
        <dbReference type="ARBA" id="ARBA00004430"/>
    </source>
</evidence>
<dbReference type="AlphaFoldDB" id="A0A3B3QDV7"/>
<dbReference type="InterPro" id="IPR026507">
    <property type="entry name" value="PIRC1/2"/>
</dbReference>
<accession>A0A3B3QDV7</accession>
<keyword evidence="6" id="KW-1185">Reference proteome</keyword>
<dbReference type="Ensembl" id="ENSPKIT00000028914.1">
    <property type="protein sequence ID" value="ENSPKIP00000004922.1"/>
    <property type="gene ID" value="ENSPKIG00000021823.1"/>
</dbReference>
<proteinExistence type="predicted"/>
<sequence length="115" mass="12720">MLGKWHVTSPSNQIHSDLTSCANPGNPIFSCMMTTVPTSTSAGFSTKLQNLFYKTTSSNYGAHPPVYETAPCTYHPLSQQFSRDLGNCGMYRDNSFNTSLDSSRVYDCPNLQHTL</sequence>
<reference evidence="5" key="1">
    <citation type="submission" date="2025-08" db="UniProtKB">
        <authorList>
            <consortium name="Ensembl"/>
        </authorList>
    </citation>
    <scope>IDENTIFICATION</scope>
</reference>
<organism evidence="5 6">
    <name type="scientific">Paramormyrops kingsleyae</name>
    <dbReference type="NCBI Taxonomy" id="1676925"/>
    <lineage>
        <taxon>Eukaryota</taxon>
        <taxon>Metazoa</taxon>
        <taxon>Chordata</taxon>
        <taxon>Craniata</taxon>
        <taxon>Vertebrata</taxon>
        <taxon>Euteleostomi</taxon>
        <taxon>Actinopterygii</taxon>
        <taxon>Neopterygii</taxon>
        <taxon>Teleostei</taxon>
        <taxon>Osteoglossocephala</taxon>
        <taxon>Osteoglossomorpha</taxon>
        <taxon>Osteoglossiformes</taxon>
        <taxon>Mormyridae</taxon>
        <taxon>Paramormyrops</taxon>
    </lineage>
</organism>
<reference evidence="5" key="2">
    <citation type="submission" date="2025-09" db="UniProtKB">
        <authorList>
            <consortium name="Ensembl"/>
        </authorList>
    </citation>
    <scope>IDENTIFICATION</scope>
</reference>
<dbReference type="GO" id="GO:0035082">
    <property type="term" value="P:axoneme assembly"/>
    <property type="evidence" value="ECO:0007669"/>
    <property type="project" value="InterPro"/>
</dbReference>
<name>A0A3B3QDV7_9TELE</name>
<dbReference type="GeneTree" id="ENSGT00940000168208"/>
<evidence type="ECO:0000313" key="5">
    <source>
        <dbReference type="Ensembl" id="ENSPKIP00000004922.1"/>
    </source>
</evidence>
<protein>
    <submittedName>
        <fullName evidence="5">Uncharacterized protein</fullName>
    </submittedName>
</protein>